<feature type="transmembrane region" description="Helical" evidence="12">
    <location>
        <begin position="37"/>
        <end position="56"/>
    </location>
</feature>
<evidence type="ECO:0000256" key="1">
    <source>
        <dbReference type="ARBA" id="ARBA00003001"/>
    </source>
</evidence>
<dbReference type="InterPro" id="IPR032731">
    <property type="entry name" value="Arabino_trans_C"/>
</dbReference>
<feature type="transmembrane region" description="Helical" evidence="12">
    <location>
        <begin position="525"/>
        <end position="543"/>
    </location>
</feature>
<feature type="region of interest" description="Disordered" evidence="11">
    <location>
        <begin position="1076"/>
        <end position="1099"/>
    </location>
</feature>
<evidence type="ECO:0000256" key="4">
    <source>
        <dbReference type="ARBA" id="ARBA00022475"/>
    </source>
</evidence>
<keyword evidence="5" id="KW-0328">Glycosyltransferase</keyword>
<dbReference type="Gene3D" id="3.40.190.160">
    <property type="match status" value="1"/>
</dbReference>
<feature type="transmembrane region" description="Helical" evidence="12">
    <location>
        <begin position="366"/>
        <end position="382"/>
    </location>
</feature>
<feature type="compositionally biased region" description="Pro residues" evidence="11">
    <location>
        <begin position="765"/>
        <end position="779"/>
    </location>
</feature>
<evidence type="ECO:0000256" key="7">
    <source>
        <dbReference type="ARBA" id="ARBA00022692"/>
    </source>
</evidence>
<evidence type="ECO:0000259" key="15">
    <source>
        <dbReference type="Pfam" id="PF17689"/>
    </source>
</evidence>
<feature type="transmembrane region" description="Helical" evidence="12">
    <location>
        <begin position="415"/>
        <end position="437"/>
    </location>
</feature>
<keyword evidence="17" id="KW-1185">Reference proteome</keyword>
<feature type="region of interest" description="Disordered" evidence="11">
    <location>
        <begin position="1"/>
        <end position="32"/>
    </location>
</feature>
<organism evidence="16 17">
    <name type="scientific">Gandjariella thermophila</name>
    <dbReference type="NCBI Taxonomy" id="1931992"/>
    <lineage>
        <taxon>Bacteria</taxon>
        <taxon>Bacillati</taxon>
        <taxon>Actinomycetota</taxon>
        <taxon>Actinomycetes</taxon>
        <taxon>Pseudonocardiales</taxon>
        <taxon>Pseudonocardiaceae</taxon>
        <taxon>Gandjariella</taxon>
    </lineage>
</organism>
<evidence type="ECO:0000256" key="9">
    <source>
        <dbReference type="ARBA" id="ARBA00023136"/>
    </source>
</evidence>
<feature type="transmembrane region" description="Helical" evidence="12">
    <location>
        <begin position="690"/>
        <end position="714"/>
    </location>
</feature>
<feature type="compositionally biased region" description="Polar residues" evidence="11">
    <location>
        <begin position="1086"/>
        <end position="1099"/>
    </location>
</feature>
<evidence type="ECO:0000256" key="2">
    <source>
        <dbReference type="ARBA" id="ARBA00004651"/>
    </source>
</evidence>
<accession>A0A4D4IZI1</accession>
<dbReference type="Proteomes" id="UP000298860">
    <property type="component" value="Unassembled WGS sequence"/>
</dbReference>
<protein>
    <submittedName>
        <fullName evidence="16">Arabinosyltransferase</fullName>
    </submittedName>
</protein>
<keyword evidence="10" id="KW-0961">Cell wall biogenesis/degradation</keyword>
<feature type="domain" description="Arabinofuranosyltransferase central" evidence="13">
    <location>
        <begin position="215"/>
        <end position="673"/>
    </location>
</feature>
<feature type="transmembrane region" description="Helical" evidence="12">
    <location>
        <begin position="457"/>
        <end position="478"/>
    </location>
</feature>
<evidence type="ECO:0000256" key="6">
    <source>
        <dbReference type="ARBA" id="ARBA00022679"/>
    </source>
</evidence>
<keyword evidence="7 12" id="KW-0812">Transmembrane</keyword>
<evidence type="ECO:0000256" key="5">
    <source>
        <dbReference type="ARBA" id="ARBA00022676"/>
    </source>
</evidence>
<dbReference type="GO" id="GO:0005886">
    <property type="term" value="C:plasma membrane"/>
    <property type="evidence" value="ECO:0007669"/>
    <property type="project" value="UniProtKB-SubCell"/>
</dbReference>
<feature type="domain" description="Arabinosyltransferase C-terminal" evidence="14">
    <location>
        <begin position="710"/>
        <end position="1070"/>
    </location>
</feature>
<gene>
    <name evidence="16" type="ORF">GTS_12940</name>
</gene>
<dbReference type="EMBL" id="BJFL01000004">
    <property type="protein sequence ID" value="GDY29661.1"/>
    <property type="molecule type" value="Genomic_DNA"/>
</dbReference>
<dbReference type="Pfam" id="PF14896">
    <property type="entry name" value="Arabino_trans_C"/>
    <property type="match status" value="1"/>
</dbReference>
<dbReference type="InterPro" id="IPR040920">
    <property type="entry name" value="Arabino_trans_N"/>
</dbReference>
<feature type="domain" description="Arabinosyltransferas concanavalin like" evidence="15">
    <location>
        <begin position="63"/>
        <end position="211"/>
    </location>
</feature>
<keyword evidence="8 12" id="KW-1133">Transmembrane helix</keyword>
<dbReference type="InterPro" id="IPR042486">
    <property type="entry name" value="Arabino_trans_C_2"/>
</dbReference>
<feature type="transmembrane region" description="Helical" evidence="12">
    <location>
        <begin position="222"/>
        <end position="241"/>
    </location>
</feature>
<comment type="function">
    <text evidence="1">Arabinosyl transferase responsible for the polymerization of arabinose into the arabinan of arabinogalactan.</text>
</comment>
<feature type="compositionally biased region" description="Polar residues" evidence="11">
    <location>
        <begin position="1"/>
        <end position="14"/>
    </location>
</feature>
<comment type="similarity">
    <text evidence="3">Belongs to the emb family.</text>
</comment>
<sequence>MLTSGYPTSKTSPGPTEREEEQSHPTPGGDPNRRLRWLAVLLGLFGTAMGVAVPFLPVVNDIVTLHWPTQQGTRPVNAPLVSYQPVWLHANVPCTAMRDLNERSSGSAVLVDTTPPESTYGKMTGMSLQVQRGELVVTNRGQQVATAKVPAGDCMVTLSSDAHRTTVTLAGKPLVDLRADARPQVTGIFSDLDAGRDNVKGLSVDIRTDTRFQTSATVLKDVVMVLAFVGLAGCVWILHRLDVRAGRRAPRLAPKGWWKPTGRDIAVYAVLITWTLIGAITSDDGYILTMARARAASGYVGNYYRWFSAPEAPFGWFYELYSAWVQVSTATPWVRLPALLMGIGSWLLISRETLPRLGKEVRRSRAAGWAAAAVFLCFWLPFNNGLRPEPVVALCALLAMCAVERAVAARRLVPLALGLFAATLAIAATPTGVIAVLPFLAAARPVTKLLRERIRPFGWAAVLLPLAASATAVLAIVFQDQTLVAELQAKRIETQIGPAEQWYEEFDRYQALFSGTADGSLARRFPVLLVILCLAICLVVLLRRRRIRGAALGPSSRLIGITMMSFVVLALTPTKWTHHFGAFAALGSSLAALTALASSATVLRSKRNRALVVAGLMIILALAFRGPNAWWYVSAWGVPWYDKPPSVGGHQFSTIILIAAGIALLIAGIEHLRIPDHGVVEHPPETRGRALLLGSAPLAIVCALLVLFEVLSFVKVLQKQSHTYSLGADNITRLTQDTCGLSDHVLVEADPLRDVLKPAANQAPKPVPTTPPPNQPPNPTGTTPSPEEALQPAMTGFRRGRDGLPPGNGQDPAQPDWTPPYRLGDDNAPVWGTYAPGAPLTGELRTPWYTLPDSARTGQAPIVIALAGMEAGPNAVFLEFGKNTPKGFQVIDRHQIIKGPANVWREASVTLSGPDAQADQVRIVAEANALGVENWMAVSAPRVPTFVRMTDVIFGRPVFLEWPVGLAHPCARPFNTLNGVAEMPAYRITGDADFRRQGQGWSAPDAGGPFGWLNVDATVRKLPAFLDGQIDRDWGTLYAIDPYEPNALPASAAERVTHEVHSGLWSPGPMPNVIYLPGNAPKSDNRTNVPSGANPGSNP</sequence>
<feature type="transmembrane region" description="Helical" evidence="12">
    <location>
        <begin position="610"/>
        <end position="632"/>
    </location>
</feature>
<feature type="region of interest" description="Disordered" evidence="11">
    <location>
        <begin position="760"/>
        <end position="830"/>
    </location>
</feature>
<feature type="transmembrane region" description="Helical" evidence="12">
    <location>
        <begin position="265"/>
        <end position="282"/>
    </location>
</feature>
<reference evidence="17" key="1">
    <citation type="submission" date="2019-04" db="EMBL/GenBank/DDBJ databases">
        <title>Draft genome sequence of Pseudonocardiaceae bacterium SL3-2-4.</title>
        <authorList>
            <person name="Ningsih F."/>
            <person name="Yokota A."/>
            <person name="Sakai Y."/>
            <person name="Nanatani K."/>
            <person name="Yabe S."/>
            <person name="Oetari A."/>
            <person name="Sjamsuridzal W."/>
        </authorList>
    </citation>
    <scope>NUCLEOTIDE SEQUENCE [LARGE SCALE GENOMIC DNA]</scope>
    <source>
        <strain evidence="17">SL3-2-4</strain>
    </source>
</reference>
<feature type="transmembrane region" description="Helical" evidence="12">
    <location>
        <begin position="580"/>
        <end position="603"/>
    </location>
</feature>
<evidence type="ECO:0000313" key="17">
    <source>
        <dbReference type="Proteomes" id="UP000298860"/>
    </source>
</evidence>
<dbReference type="AlphaFoldDB" id="A0A4D4IZI1"/>
<dbReference type="Pfam" id="PF17689">
    <property type="entry name" value="Arabino_trans_N"/>
    <property type="match status" value="1"/>
</dbReference>
<dbReference type="InterPro" id="IPR027451">
    <property type="entry name" value="EmbABC_dom1"/>
</dbReference>
<dbReference type="Gene3D" id="2.60.120.940">
    <property type="entry name" value="EmbC, C-terminal domain, subdomain 2"/>
    <property type="match status" value="1"/>
</dbReference>
<keyword evidence="4" id="KW-1003">Cell membrane</keyword>
<evidence type="ECO:0000256" key="11">
    <source>
        <dbReference type="SAM" id="MobiDB-lite"/>
    </source>
</evidence>
<dbReference type="Gene3D" id="2.60.120.610">
    <property type="entry name" value="arabinofuranosyltransferase like domain"/>
    <property type="match status" value="1"/>
</dbReference>
<dbReference type="RefSeq" id="WP_225978136.1">
    <property type="nucleotide sequence ID" value="NZ_BJFL01000004.1"/>
</dbReference>
<comment type="caution">
    <text evidence="16">The sequence shown here is derived from an EMBL/GenBank/DDBJ whole genome shotgun (WGS) entry which is preliminary data.</text>
</comment>
<feature type="transmembrane region" description="Helical" evidence="12">
    <location>
        <begin position="652"/>
        <end position="669"/>
    </location>
</feature>
<name>A0A4D4IZI1_9PSEU</name>
<feature type="transmembrane region" description="Helical" evidence="12">
    <location>
        <begin position="555"/>
        <end position="574"/>
    </location>
</feature>
<dbReference type="InterPro" id="IPR007680">
    <property type="entry name" value="Arabino_trans_central"/>
</dbReference>
<dbReference type="GO" id="GO:0071766">
    <property type="term" value="P:Actinobacterium-type cell wall biogenesis"/>
    <property type="evidence" value="ECO:0007669"/>
    <property type="project" value="InterPro"/>
</dbReference>
<keyword evidence="9 12" id="KW-0472">Membrane</keyword>
<dbReference type="GO" id="GO:0052636">
    <property type="term" value="F:arabinosyltransferase activity"/>
    <property type="evidence" value="ECO:0007669"/>
    <property type="project" value="InterPro"/>
</dbReference>
<evidence type="ECO:0000259" key="14">
    <source>
        <dbReference type="Pfam" id="PF14896"/>
    </source>
</evidence>
<evidence type="ECO:0000259" key="13">
    <source>
        <dbReference type="Pfam" id="PF04602"/>
    </source>
</evidence>
<keyword evidence="6 16" id="KW-0808">Transferase</keyword>
<evidence type="ECO:0000256" key="12">
    <source>
        <dbReference type="SAM" id="Phobius"/>
    </source>
</evidence>
<evidence type="ECO:0000313" key="16">
    <source>
        <dbReference type="EMBL" id="GDY29661.1"/>
    </source>
</evidence>
<evidence type="ECO:0000256" key="3">
    <source>
        <dbReference type="ARBA" id="ARBA00008195"/>
    </source>
</evidence>
<evidence type="ECO:0000256" key="10">
    <source>
        <dbReference type="ARBA" id="ARBA00023316"/>
    </source>
</evidence>
<comment type="subcellular location">
    <subcellularLocation>
        <location evidence="2">Cell membrane</location>
        <topology evidence="2">Multi-pass membrane protein</topology>
    </subcellularLocation>
</comment>
<dbReference type="GO" id="GO:0071555">
    <property type="term" value="P:cell wall organization"/>
    <property type="evidence" value="ECO:0007669"/>
    <property type="project" value="UniProtKB-KW"/>
</dbReference>
<dbReference type="Pfam" id="PF04602">
    <property type="entry name" value="Arabinose_trans"/>
    <property type="match status" value="1"/>
</dbReference>
<proteinExistence type="inferred from homology"/>
<evidence type="ECO:0000256" key="8">
    <source>
        <dbReference type="ARBA" id="ARBA00022989"/>
    </source>
</evidence>